<dbReference type="InParanoid" id="E2A538"/>
<dbReference type="EMBL" id="GL436803">
    <property type="protein sequence ID" value="EFN71444.1"/>
    <property type="molecule type" value="Genomic_DNA"/>
</dbReference>
<proteinExistence type="predicted"/>
<reference evidence="1 2" key="1">
    <citation type="journal article" date="2010" name="Science">
        <title>Genomic comparison of the ants Camponotus floridanus and Harpegnathos saltator.</title>
        <authorList>
            <person name="Bonasio R."/>
            <person name="Zhang G."/>
            <person name="Ye C."/>
            <person name="Mutti N.S."/>
            <person name="Fang X."/>
            <person name="Qin N."/>
            <person name="Donahue G."/>
            <person name="Yang P."/>
            <person name="Li Q."/>
            <person name="Li C."/>
            <person name="Zhang P."/>
            <person name="Huang Z."/>
            <person name="Berger S.L."/>
            <person name="Reinberg D."/>
            <person name="Wang J."/>
            <person name="Liebig J."/>
        </authorList>
    </citation>
    <scope>NUCLEOTIDE SEQUENCE [LARGE SCALE GENOMIC DNA]</scope>
    <source>
        <strain evidence="2">C129</strain>
    </source>
</reference>
<gene>
    <name evidence="1" type="ORF">EAG_03030</name>
</gene>
<accession>E2A538</accession>
<evidence type="ECO:0000313" key="2">
    <source>
        <dbReference type="Proteomes" id="UP000000311"/>
    </source>
</evidence>
<keyword evidence="2" id="KW-1185">Reference proteome</keyword>
<dbReference type="AlphaFoldDB" id="E2A538"/>
<evidence type="ECO:0000313" key="1">
    <source>
        <dbReference type="EMBL" id="EFN71444.1"/>
    </source>
</evidence>
<name>E2A538_CAMFO</name>
<dbReference type="Proteomes" id="UP000000311">
    <property type="component" value="Unassembled WGS sequence"/>
</dbReference>
<protein>
    <submittedName>
        <fullName evidence="1">Uncharacterized protein</fullName>
    </submittedName>
</protein>
<organism evidence="2">
    <name type="scientific">Camponotus floridanus</name>
    <name type="common">Florida carpenter ant</name>
    <dbReference type="NCBI Taxonomy" id="104421"/>
    <lineage>
        <taxon>Eukaryota</taxon>
        <taxon>Metazoa</taxon>
        <taxon>Ecdysozoa</taxon>
        <taxon>Arthropoda</taxon>
        <taxon>Hexapoda</taxon>
        <taxon>Insecta</taxon>
        <taxon>Pterygota</taxon>
        <taxon>Neoptera</taxon>
        <taxon>Endopterygota</taxon>
        <taxon>Hymenoptera</taxon>
        <taxon>Apocrita</taxon>
        <taxon>Aculeata</taxon>
        <taxon>Formicoidea</taxon>
        <taxon>Formicidae</taxon>
        <taxon>Formicinae</taxon>
        <taxon>Camponotus</taxon>
    </lineage>
</organism>
<sequence>MDTNEASSAIVYPNVASGHAPKAPGASIYGNPVNSSLFYGRVYVLHTNPALMGRISSIIVIKCSISGAAAQLVGGSSIHGPDEPMWAHTYNSTHTFSTTDRRSAQFLRAMAMMLISYRSELRGEERCEECWKDQQYHELNLSCAILLEIKLINSALKKNLVALIRILNLNNSHTEKKSGALIRILVDSTKIKLINSDTRKERSSNTIKELESLIGITAQIKLINNGARRGCSSNTHNQRASVLFLALLLREKNTLDF</sequence>